<protein>
    <recommendedName>
        <fullName evidence="5">5-formyltetrahydrofolate cyclo-ligase</fullName>
        <ecNumber evidence="5">6.3.3.2</ecNumber>
    </recommendedName>
</protein>
<evidence type="ECO:0000256" key="3">
    <source>
        <dbReference type="ARBA" id="ARBA00022840"/>
    </source>
</evidence>
<evidence type="ECO:0000256" key="1">
    <source>
        <dbReference type="ARBA" id="ARBA00010638"/>
    </source>
</evidence>
<dbReference type="SUPFAM" id="SSF100950">
    <property type="entry name" value="NagB/RpiA/CoA transferase-like"/>
    <property type="match status" value="1"/>
</dbReference>
<dbReference type="PANTHER" id="PTHR23407:SF1">
    <property type="entry name" value="5-FORMYLTETRAHYDROFOLATE CYCLO-LIGASE"/>
    <property type="match status" value="1"/>
</dbReference>
<dbReference type="InterPro" id="IPR037171">
    <property type="entry name" value="NagB/RpiA_transferase-like"/>
</dbReference>
<dbReference type="PATRIC" id="fig|1502.174.peg.3029"/>
<dbReference type="GO" id="GO:0035999">
    <property type="term" value="P:tetrahydrofolate interconversion"/>
    <property type="evidence" value="ECO:0007669"/>
    <property type="project" value="TreeGrafter"/>
</dbReference>
<keyword evidence="6" id="KW-0436">Ligase</keyword>
<gene>
    <name evidence="6" type="ORF">HMPREF3222_03006</name>
</gene>
<dbReference type="GO" id="GO:0009396">
    <property type="term" value="P:folic acid-containing compound biosynthetic process"/>
    <property type="evidence" value="ECO:0007669"/>
    <property type="project" value="TreeGrafter"/>
</dbReference>
<dbReference type="Gene3D" id="3.40.50.10420">
    <property type="entry name" value="NagB/RpiA/CoA transferase-like"/>
    <property type="match status" value="1"/>
</dbReference>
<evidence type="ECO:0000256" key="4">
    <source>
        <dbReference type="PIRSR" id="PIRSR006806-1"/>
    </source>
</evidence>
<evidence type="ECO:0000256" key="2">
    <source>
        <dbReference type="ARBA" id="ARBA00022741"/>
    </source>
</evidence>
<keyword evidence="5" id="KW-0460">Magnesium</keyword>
<dbReference type="InterPro" id="IPR024185">
    <property type="entry name" value="FTHF_cligase-like_sf"/>
</dbReference>
<evidence type="ECO:0000256" key="5">
    <source>
        <dbReference type="RuleBase" id="RU361279"/>
    </source>
</evidence>
<organism evidence="6 7">
    <name type="scientific">Clostridium perfringens</name>
    <dbReference type="NCBI Taxonomy" id="1502"/>
    <lineage>
        <taxon>Bacteria</taxon>
        <taxon>Bacillati</taxon>
        <taxon>Bacillota</taxon>
        <taxon>Clostridia</taxon>
        <taxon>Eubacteriales</taxon>
        <taxon>Clostridiaceae</taxon>
        <taxon>Clostridium</taxon>
    </lineage>
</organism>
<name>A0A133MNJ5_CLOPF</name>
<sequence length="205" mass="23710">MVKLLKVYEEEFHMDKGELRKEIKLKRENIDRNTKLRADEKIRKTLLESDIYKNSKVVFIYVNMDSEVNTVEIIKELLASDKKVAVPKVIPVSLKERQMKALKIDSLLQLNESGAFGILEPSIECEDISEEVDLIIIPGLAFDLKGNRLGYGGGFYDRFLSKYPNSKRVALCYDFQVFDEIPHEFFDEKVDLIISEEKIISLKKS</sequence>
<feature type="binding site" evidence="4">
    <location>
        <position position="62"/>
    </location>
    <ligand>
        <name>substrate</name>
    </ligand>
</feature>
<dbReference type="Pfam" id="PF01812">
    <property type="entry name" value="5-FTHF_cyc-lig"/>
    <property type="match status" value="1"/>
</dbReference>
<dbReference type="EC" id="6.3.3.2" evidence="5"/>
<keyword evidence="2 4" id="KW-0547">Nucleotide-binding</keyword>
<keyword evidence="3 4" id="KW-0067">ATP-binding</keyword>
<dbReference type="GO" id="GO:0005524">
    <property type="term" value="F:ATP binding"/>
    <property type="evidence" value="ECO:0007669"/>
    <property type="project" value="UniProtKB-KW"/>
</dbReference>
<reference evidence="6 7" key="1">
    <citation type="submission" date="2016-01" db="EMBL/GenBank/DDBJ databases">
        <authorList>
            <person name="Oliw E.H."/>
        </authorList>
    </citation>
    <scope>NUCLEOTIDE SEQUENCE [LARGE SCALE GENOMIC DNA]</scope>
    <source>
        <strain evidence="6 7">MJR7757A</strain>
    </source>
</reference>
<dbReference type="PANTHER" id="PTHR23407">
    <property type="entry name" value="ATPASE INHIBITOR/5-FORMYLTETRAHYDROFOLATE CYCLO-LIGASE"/>
    <property type="match status" value="1"/>
</dbReference>
<keyword evidence="5" id="KW-0479">Metal-binding</keyword>
<evidence type="ECO:0000313" key="6">
    <source>
        <dbReference type="EMBL" id="KXA05612.1"/>
    </source>
</evidence>
<evidence type="ECO:0000313" key="7">
    <source>
        <dbReference type="Proteomes" id="UP000070646"/>
    </source>
</evidence>
<dbReference type="GO" id="GO:0030272">
    <property type="term" value="F:5-formyltetrahydrofolate cyclo-ligase activity"/>
    <property type="evidence" value="ECO:0007669"/>
    <property type="project" value="UniProtKB-EC"/>
</dbReference>
<comment type="catalytic activity">
    <reaction evidence="5">
        <text>(6S)-5-formyl-5,6,7,8-tetrahydrofolate + ATP = (6R)-5,10-methenyltetrahydrofolate + ADP + phosphate</text>
        <dbReference type="Rhea" id="RHEA:10488"/>
        <dbReference type="ChEBI" id="CHEBI:30616"/>
        <dbReference type="ChEBI" id="CHEBI:43474"/>
        <dbReference type="ChEBI" id="CHEBI:57455"/>
        <dbReference type="ChEBI" id="CHEBI:57457"/>
        <dbReference type="ChEBI" id="CHEBI:456216"/>
        <dbReference type="EC" id="6.3.3.2"/>
    </reaction>
</comment>
<dbReference type="PIRSF" id="PIRSF006806">
    <property type="entry name" value="FTHF_cligase"/>
    <property type="match status" value="1"/>
</dbReference>
<feature type="binding site" evidence="4">
    <location>
        <begin position="16"/>
        <end position="20"/>
    </location>
    <ligand>
        <name>ATP</name>
        <dbReference type="ChEBI" id="CHEBI:30616"/>
    </ligand>
</feature>
<proteinExistence type="inferred from homology"/>
<comment type="cofactor">
    <cofactor evidence="5">
        <name>Mg(2+)</name>
        <dbReference type="ChEBI" id="CHEBI:18420"/>
    </cofactor>
</comment>
<comment type="caution">
    <text evidence="6">The sequence shown here is derived from an EMBL/GenBank/DDBJ whole genome shotgun (WGS) entry which is preliminary data.</text>
</comment>
<feature type="binding site" evidence="4">
    <location>
        <begin position="148"/>
        <end position="156"/>
    </location>
    <ligand>
        <name>ATP</name>
        <dbReference type="ChEBI" id="CHEBI:30616"/>
    </ligand>
</feature>
<dbReference type="InterPro" id="IPR002698">
    <property type="entry name" value="FTHF_cligase"/>
</dbReference>
<accession>A0A133MNJ5</accession>
<dbReference type="EMBL" id="LRPU01000195">
    <property type="protein sequence ID" value="KXA05612.1"/>
    <property type="molecule type" value="Genomic_DNA"/>
</dbReference>
<dbReference type="Proteomes" id="UP000070646">
    <property type="component" value="Unassembled WGS sequence"/>
</dbReference>
<feature type="binding site" evidence="4">
    <location>
        <position position="67"/>
    </location>
    <ligand>
        <name>substrate</name>
    </ligand>
</feature>
<comment type="similarity">
    <text evidence="1 5">Belongs to the 5-formyltetrahydrofolate cyclo-ligase family.</text>
</comment>
<dbReference type="GO" id="GO:0046872">
    <property type="term" value="F:metal ion binding"/>
    <property type="evidence" value="ECO:0007669"/>
    <property type="project" value="UniProtKB-KW"/>
</dbReference>
<dbReference type="AlphaFoldDB" id="A0A133MNJ5"/>
<dbReference type="NCBIfam" id="TIGR02727">
    <property type="entry name" value="MTHFS_bact"/>
    <property type="match status" value="1"/>
</dbReference>